<dbReference type="Gene3D" id="3.40.50.10580">
    <property type="entry name" value="ATPase, V1 complex, subunit F"/>
    <property type="match status" value="1"/>
</dbReference>
<gene>
    <name evidence="4" type="ORF">C5Q98_01060</name>
</gene>
<dbReference type="Proteomes" id="UP000237947">
    <property type="component" value="Chromosome"/>
</dbReference>
<evidence type="ECO:0000256" key="3">
    <source>
        <dbReference type="ARBA" id="ARBA00023065"/>
    </source>
</evidence>
<dbReference type="InterPro" id="IPR008218">
    <property type="entry name" value="ATPase_V1-cplx_f_g_su"/>
</dbReference>
<evidence type="ECO:0000256" key="1">
    <source>
        <dbReference type="ARBA" id="ARBA00010148"/>
    </source>
</evidence>
<dbReference type="Pfam" id="PF01990">
    <property type="entry name" value="ATP-synt_F"/>
    <property type="match status" value="1"/>
</dbReference>
<dbReference type="AlphaFoldDB" id="A0A2S0KLL5"/>
<protein>
    <recommendedName>
        <fullName evidence="6">V-type ATP synthase subunit F</fullName>
    </recommendedName>
</protein>
<sequence length="130" mass="13985">MEGNYVFNNEDYEIAHLGEAGSFAGAAALGINVFTLDPEEETSKQLEDLILSGKYAIIYISAKVASEAEEIVDAYADEFVPAIITLPSADSDIDTLGSLRNMVIKAIGVDLVSGYIEEEDMDKTGEENGK</sequence>
<evidence type="ECO:0008006" key="6">
    <source>
        <dbReference type="Google" id="ProtNLM"/>
    </source>
</evidence>
<keyword evidence="5" id="KW-1185">Reference proteome</keyword>
<name>A0A2S0KLL5_9FIRM</name>
<dbReference type="SUPFAM" id="SSF159468">
    <property type="entry name" value="AtpF-like"/>
    <property type="match status" value="1"/>
</dbReference>
<dbReference type="InterPro" id="IPR036906">
    <property type="entry name" value="ATPase_V1_fsu_sf"/>
</dbReference>
<organism evidence="4 5">
    <name type="scientific">Fastidiosipila sanguinis</name>
    <dbReference type="NCBI Taxonomy" id="236753"/>
    <lineage>
        <taxon>Bacteria</taxon>
        <taxon>Bacillati</taxon>
        <taxon>Bacillota</taxon>
        <taxon>Clostridia</taxon>
        <taxon>Eubacteriales</taxon>
        <taxon>Oscillospiraceae</taxon>
        <taxon>Fastidiosipila</taxon>
    </lineage>
</organism>
<reference evidence="5" key="1">
    <citation type="submission" date="2018-02" db="EMBL/GenBank/DDBJ databases">
        <authorList>
            <person name="Holder M.E."/>
            <person name="Ajami N.J."/>
            <person name="Petrosino J.F."/>
        </authorList>
    </citation>
    <scope>NUCLEOTIDE SEQUENCE [LARGE SCALE GENOMIC DNA]</scope>
    <source>
        <strain evidence="5">CCUG 47711</strain>
    </source>
</reference>
<accession>A0A2S0KLL5</accession>
<comment type="similarity">
    <text evidence="1">Belongs to the V-ATPase F subunit family.</text>
</comment>
<dbReference type="RefSeq" id="WP_106011894.1">
    <property type="nucleotide sequence ID" value="NZ_CP027226.1"/>
</dbReference>
<evidence type="ECO:0000313" key="4">
    <source>
        <dbReference type="EMBL" id="AVM41908.1"/>
    </source>
</evidence>
<proteinExistence type="inferred from homology"/>
<evidence type="ECO:0000313" key="5">
    <source>
        <dbReference type="Proteomes" id="UP000237947"/>
    </source>
</evidence>
<dbReference type="KEGG" id="fsa:C5Q98_01060"/>
<dbReference type="GO" id="GO:0046961">
    <property type="term" value="F:proton-transporting ATPase activity, rotational mechanism"/>
    <property type="evidence" value="ECO:0007669"/>
    <property type="project" value="InterPro"/>
</dbReference>
<keyword evidence="3" id="KW-0406">Ion transport</keyword>
<dbReference type="EMBL" id="CP027226">
    <property type="protein sequence ID" value="AVM41908.1"/>
    <property type="molecule type" value="Genomic_DNA"/>
</dbReference>
<keyword evidence="2" id="KW-0813">Transport</keyword>
<evidence type="ECO:0000256" key="2">
    <source>
        <dbReference type="ARBA" id="ARBA00022448"/>
    </source>
</evidence>